<comment type="caution">
    <text evidence="3">The sequence shown here is derived from an EMBL/GenBank/DDBJ whole genome shotgun (WGS) entry which is preliminary data.</text>
</comment>
<name>A0A9N9HI56_9GLOM</name>
<organism evidence="3 4">
    <name type="scientific">Ambispora leptoticha</name>
    <dbReference type="NCBI Taxonomy" id="144679"/>
    <lineage>
        <taxon>Eukaryota</taxon>
        <taxon>Fungi</taxon>
        <taxon>Fungi incertae sedis</taxon>
        <taxon>Mucoromycota</taxon>
        <taxon>Glomeromycotina</taxon>
        <taxon>Glomeromycetes</taxon>
        <taxon>Archaeosporales</taxon>
        <taxon>Ambisporaceae</taxon>
        <taxon>Ambispora</taxon>
    </lineage>
</organism>
<keyword evidence="2" id="KW-1133">Transmembrane helix</keyword>
<keyword evidence="2" id="KW-0812">Transmembrane</keyword>
<keyword evidence="2" id="KW-0472">Membrane</keyword>
<evidence type="ECO:0000313" key="3">
    <source>
        <dbReference type="EMBL" id="CAG8689960.1"/>
    </source>
</evidence>
<evidence type="ECO:0000256" key="2">
    <source>
        <dbReference type="SAM" id="Phobius"/>
    </source>
</evidence>
<feature type="transmembrane region" description="Helical" evidence="2">
    <location>
        <begin position="136"/>
        <end position="161"/>
    </location>
</feature>
<dbReference type="AlphaFoldDB" id="A0A9N9HI56"/>
<reference evidence="3" key="1">
    <citation type="submission" date="2021-06" db="EMBL/GenBank/DDBJ databases">
        <authorList>
            <person name="Kallberg Y."/>
            <person name="Tangrot J."/>
            <person name="Rosling A."/>
        </authorList>
    </citation>
    <scope>NUCLEOTIDE SEQUENCE</scope>
    <source>
        <strain evidence="3">FL130A</strain>
    </source>
</reference>
<dbReference type="Proteomes" id="UP000789508">
    <property type="component" value="Unassembled WGS sequence"/>
</dbReference>
<gene>
    <name evidence="3" type="ORF">ALEPTO_LOCUS11170</name>
</gene>
<evidence type="ECO:0000313" key="4">
    <source>
        <dbReference type="Proteomes" id="UP000789508"/>
    </source>
</evidence>
<evidence type="ECO:0000256" key="1">
    <source>
        <dbReference type="SAM" id="MobiDB-lite"/>
    </source>
</evidence>
<accession>A0A9N9HI56</accession>
<protein>
    <submittedName>
        <fullName evidence="3">8115_t:CDS:1</fullName>
    </submittedName>
</protein>
<feature type="non-terminal residue" evidence="3">
    <location>
        <position position="1"/>
    </location>
</feature>
<feature type="region of interest" description="Disordered" evidence="1">
    <location>
        <begin position="212"/>
        <end position="242"/>
    </location>
</feature>
<sequence>FLIYNDLENILQPNPETYCIIILEKEILQERPKQHLQSLLEKNFQQKKKHTNNTYITYCSKEINNLRKTKNIFAKADVVVPIILTPTNTIPTSTIVSSANTNTNTIPNAKEKPTQSVQIIVATPTSAEQQSNNNTLVIIAEILGTILAILTVIVTILTICYKKQRKRKRQYRAQLDLPPEGAQIAQGLPNNPLTQPIQPLSERNLEDLAKQLKTKGKQKARPKRPPVQGTGINGTNPGKRYNYRTATEYQSDGNESEVTFTTWT</sequence>
<dbReference type="EMBL" id="CAJVPS010016442">
    <property type="protein sequence ID" value="CAG8689960.1"/>
    <property type="molecule type" value="Genomic_DNA"/>
</dbReference>
<feature type="compositionally biased region" description="Basic residues" evidence="1">
    <location>
        <begin position="212"/>
        <end position="224"/>
    </location>
</feature>
<keyword evidence="4" id="KW-1185">Reference proteome</keyword>
<proteinExistence type="predicted"/>